<feature type="region of interest" description="Disordered" evidence="5">
    <location>
        <begin position="271"/>
        <end position="330"/>
    </location>
</feature>
<dbReference type="RefSeq" id="XP_012179049.1">
    <property type="nucleotide sequence ID" value="XM_012323659.1"/>
</dbReference>
<accession>J4I8P4</accession>
<dbReference type="STRING" id="599839.J4I8P4"/>
<dbReference type="Gene3D" id="2.60.120.260">
    <property type="entry name" value="Galactose-binding domain-like"/>
    <property type="match status" value="1"/>
</dbReference>
<evidence type="ECO:0000256" key="3">
    <source>
        <dbReference type="ARBA" id="ARBA00022989"/>
    </source>
</evidence>
<dbReference type="GeneID" id="24094677"/>
<protein>
    <submittedName>
        <fullName evidence="7">Uncharacterized protein</fullName>
    </submittedName>
</protein>
<evidence type="ECO:0000313" key="7">
    <source>
        <dbReference type="EMBL" id="CCL99766.1"/>
    </source>
</evidence>
<feature type="transmembrane region" description="Helical" evidence="6">
    <location>
        <begin position="171"/>
        <end position="196"/>
    </location>
</feature>
<evidence type="ECO:0000256" key="1">
    <source>
        <dbReference type="ARBA" id="ARBA00004167"/>
    </source>
</evidence>
<dbReference type="GO" id="GO:0016020">
    <property type="term" value="C:membrane"/>
    <property type="evidence" value="ECO:0007669"/>
    <property type="project" value="UniProtKB-SubCell"/>
</dbReference>
<dbReference type="AlphaFoldDB" id="J4I8P4"/>
<dbReference type="PANTHER" id="PTHR15549">
    <property type="entry name" value="PAIRED IMMUNOGLOBULIN-LIKE TYPE 2 RECEPTOR"/>
    <property type="match status" value="1"/>
</dbReference>
<proteinExistence type="predicted"/>
<keyword evidence="4 6" id="KW-0472">Membrane</keyword>
<evidence type="ECO:0000256" key="4">
    <source>
        <dbReference type="ARBA" id="ARBA00023136"/>
    </source>
</evidence>
<name>J4I8P4_9APHY</name>
<evidence type="ECO:0000256" key="5">
    <source>
        <dbReference type="SAM" id="MobiDB-lite"/>
    </source>
</evidence>
<reference evidence="7 8" key="1">
    <citation type="journal article" date="2012" name="Appl. Environ. Microbiol.">
        <title>Short-read sequencing for genomic analysis of the brown rot fungus Fibroporia radiculosa.</title>
        <authorList>
            <person name="Tang J.D."/>
            <person name="Perkins A.D."/>
            <person name="Sonstegard T.S."/>
            <person name="Schroeder S.G."/>
            <person name="Burgess S.C."/>
            <person name="Diehl S.V."/>
        </authorList>
    </citation>
    <scope>NUCLEOTIDE SEQUENCE [LARGE SCALE GENOMIC DNA]</scope>
    <source>
        <strain evidence="7 8">TFFH 294</strain>
    </source>
</reference>
<evidence type="ECO:0000313" key="8">
    <source>
        <dbReference type="Proteomes" id="UP000006352"/>
    </source>
</evidence>
<dbReference type="InterPro" id="IPR051694">
    <property type="entry name" value="Immunoregulatory_rcpt-like"/>
</dbReference>
<evidence type="ECO:0000256" key="2">
    <source>
        <dbReference type="ARBA" id="ARBA00022692"/>
    </source>
</evidence>
<dbReference type="GO" id="GO:0071944">
    <property type="term" value="C:cell periphery"/>
    <property type="evidence" value="ECO:0007669"/>
    <property type="project" value="UniProtKB-ARBA"/>
</dbReference>
<keyword evidence="3 6" id="KW-1133">Transmembrane helix</keyword>
<dbReference type="HOGENOM" id="CLU_842078_0_0_1"/>
<dbReference type="Gene3D" id="1.20.5.510">
    <property type="entry name" value="Single helix bin"/>
    <property type="match status" value="1"/>
</dbReference>
<sequence length="330" mass="35224">MSVLSEINSYAVFDDQSPADIRYSGPWVHYTLSGNEQVWNQTLTSATSTSCSLSWNFSGVVGTVLPANGTTPPTTLYSIDGASPSTYTPPLNITERRDRQLFFTSDALSDGEHTLTITVTSVDGGNDPFLLDFFFLATTSNSPTATYISMAIPSTSSSAMANISTSSTDSMGAVVGGVVGGLALLVMTLLGMIFIYRRRRGNGADYHSVVDDDLKPFLPVPYITSSERAHQTSSRESMETVPIITPIAPSTITVEPPQSLAGDVDYTARQDTWPQAGGRSRKNVRTEPFSTARPPSPGFVNLGLPSPSVQSTTPAELPPAYSEGDSTQII</sequence>
<dbReference type="OrthoDB" id="3265734at2759"/>
<evidence type="ECO:0000256" key="6">
    <source>
        <dbReference type="SAM" id="Phobius"/>
    </source>
</evidence>
<dbReference type="InParanoid" id="J4I8P4"/>
<keyword evidence="8" id="KW-1185">Reference proteome</keyword>
<organism evidence="7 8">
    <name type="scientific">Fibroporia radiculosa</name>
    <dbReference type="NCBI Taxonomy" id="599839"/>
    <lineage>
        <taxon>Eukaryota</taxon>
        <taxon>Fungi</taxon>
        <taxon>Dikarya</taxon>
        <taxon>Basidiomycota</taxon>
        <taxon>Agaricomycotina</taxon>
        <taxon>Agaricomycetes</taxon>
        <taxon>Polyporales</taxon>
        <taxon>Fibroporiaceae</taxon>
        <taxon>Fibroporia</taxon>
    </lineage>
</organism>
<keyword evidence="2 6" id="KW-0812">Transmembrane</keyword>
<dbReference type="EMBL" id="HE796949">
    <property type="protein sequence ID" value="CCL99766.1"/>
    <property type="molecule type" value="Genomic_DNA"/>
</dbReference>
<gene>
    <name evidence="7" type="ORF">FIBRA_01788</name>
</gene>
<comment type="subcellular location">
    <subcellularLocation>
        <location evidence="1">Membrane</location>
        <topology evidence="1">Single-pass membrane protein</topology>
    </subcellularLocation>
</comment>
<dbReference type="Proteomes" id="UP000006352">
    <property type="component" value="Unassembled WGS sequence"/>
</dbReference>